<dbReference type="GO" id="GO:0006351">
    <property type="term" value="P:DNA-templated transcription"/>
    <property type="evidence" value="ECO:0007669"/>
    <property type="project" value="InterPro"/>
</dbReference>
<evidence type="ECO:0000313" key="9">
    <source>
        <dbReference type="Proteomes" id="UP000245764"/>
    </source>
</evidence>
<dbReference type="Pfam" id="PF04082">
    <property type="entry name" value="Fungal_trans"/>
    <property type="match status" value="1"/>
</dbReference>
<evidence type="ECO:0000256" key="5">
    <source>
        <dbReference type="ARBA" id="ARBA00022833"/>
    </source>
</evidence>
<dbReference type="InterPro" id="IPR051059">
    <property type="entry name" value="VerF-like"/>
</dbReference>
<evidence type="ECO:0000259" key="7">
    <source>
        <dbReference type="Pfam" id="PF04082"/>
    </source>
</evidence>
<feature type="domain" description="Xylanolytic transcriptional activator regulatory" evidence="7">
    <location>
        <begin position="39"/>
        <end position="112"/>
    </location>
</feature>
<evidence type="ECO:0000256" key="2">
    <source>
        <dbReference type="ARBA" id="ARBA00022723"/>
    </source>
</evidence>
<dbReference type="InterPro" id="IPR007219">
    <property type="entry name" value="XnlR_reg_dom"/>
</dbReference>
<dbReference type="GO" id="GO:0005634">
    <property type="term" value="C:nucleus"/>
    <property type="evidence" value="ECO:0007669"/>
    <property type="project" value="UniProtKB-SubCell"/>
</dbReference>
<evidence type="ECO:0000256" key="6">
    <source>
        <dbReference type="ARBA" id="ARBA00023242"/>
    </source>
</evidence>
<sequence length="245" mass="27959">MCIQEDDSEFSATPRLVAALRNHHIFEAVAEDPLRIERSVRPAWQVFIREETRIRLASWAFTMDSCFAIMFNSCPLITSSEMQTGFPCREDVFEAESEAAFDTLVSCRNPRFHRTPAQTFKDILLDDCNPEAYIDVDATGLGIVICALQSQTMIARHWSLLPATQSIILRTADRWEQLWHSLTDRDGSEEPPLKGFTKNNEELCSFVRMLVRAGNIEVPGCRYTRIQPTDDIGHLNQFLKRFGAV</sequence>
<evidence type="ECO:0000256" key="3">
    <source>
        <dbReference type="ARBA" id="ARBA00022737"/>
    </source>
</evidence>
<accession>A0A2H1H0P8</accession>
<organism evidence="8 9">
    <name type="scientific">Zymoseptoria tritici ST99CH_1E4</name>
    <dbReference type="NCBI Taxonomy" id="1276532"/>
    <lineage>
        <taxon>Eukaryota</taxon>
        <taxon>Fungi</taxon>
        <taxon>Dikarya</taxon>
        <taxon>Ascomycota</taxon>
        <taxon>Pezizomycotina</taxon>
        <taxon>Dothideomycetes</taxon>
        <taxon>Dothideomycetidae</taxon>
        <taxon>Mycosphaerellales</taxon>
        <taxon>Mycosphaerellaceae</taxon>
        <taxon>Zymoseptoria</taxon>
    </lineage>
</organism>
<keyword evidence="4" id="KW-0863">Zinc-finger</keyword>
<dbReference type="GO" id="GO:0000981">
    <property type="term" value="F:DNA-binding transcription factor activity, RNA polymerase II-specific"/>
    <property type="evidence" value="ECO:0007669"/>
    <property type="project" value="InterPro"/>
</dbReference>
<dbReference type="GO" id="GO:0008270">
    <property type="term" value="F:zinc ion binding"/>
    <property type="evidence" value="ECO:0007669"/>
    <property type="project" value="UniProtKB-KW"/>
</dbReference>
<gene>
    <name evidence="8" type="ORF">ZT1E4_G10113</name>
</gene>
<keyword evidence="6" id="KW-0539">Nucleus</keyword>
<comment type="subcellular location">
    <subcellularLocation>
        <location evidence="1">Nucleus</location>
    </subcellularLocation>
</comment>
<dbReference type="GO" id="GO:0000978">
    <property type="term" value="F:RNA polymerase II cis-regulatory region sequence-specific DNA binding"/>
    <property type="evidence" value="ECO:0007669"/>
    <property type="project" value="InterPro"/>
</dbReference>
<name>A0A2H1H0P8_ZYMTR</name>
<keyword evidence="5" id="KW-0862">Zinc</keyword>
<evidence type="ECO:0000313" key="8">
    <source>
        <dbReference type="EMBL" id="SMR59378.1"/>
    </source>
</evidence>
<dbReference type="AlphaFoldDB" id="A0A2H1H0P8"/>
<dbReference type="EMBL" id="LT854262">
    <property type="protein sequence ID" value="SMR59378.1"/>
    <property type="molecule type" value="Genomic_DNA"/>
</dbReference>
<dbReference type="GO" id="GO:0000785">
    <property type="term" value="C:chromatin"/>
    <property type="evidence" value="ECO:0007669"/>
    <property type="project" value="TreeGrafter"/>
</dbReference>
<evidence type="ECO:0000256" key="4">
    <source>
        <dbReference type="ARBA" id="ARBA00022771"/>
    </source>
</evidence>
<reference evidence="9" key="1">
    <citation type="submission" date="2017-05" db="EMBL/GenBank/DDBJ databases">
        <authorList>
            <person name="Song R."/>
            <person name="Chenine A.L."/>
            <person name="Ruprecht R.M."/>
        </authorList>
    </citation>
    <scope>NUCLEOTIDE SEQUENCE [LARGE SCALE GENOMIC DNA]</scope>
</reference>
<proteinExistence type="predicted"/>
<protein>
    <recommendedName>
        <fullName evidence="7">Xylanolytic transcriptional activator regulatory domain-containing protein</fullName>
    </recommendedName>
</protein>
<keyword evidence="3" id="KW-0677">Repeat</keyword>
<keyword evidence="2" id="KW-0479">Metal-binding</keyword>
<dbReference type="PANTHER" id="PTHR40626">
    <property type="entry name" value="MIP31509P"/>
    <property type="match status" value="1"/>
</dbReference>
<dbReference type="PANTHER" id="PTHR40626:SF1">
    <property type="entry name" value="TRANSCRIPTION FACTOR WITH C2H2 AND ZN(2)-CYS(6) DNA BINDING DOMAIN (EUROFUNG)"/>
    <property type="match status" value="1"/>
</dbReference>
<dbReference type="Proteomes" id="UP000245764">
    <property type="component" value="Chromosome 10"/>
</dbReference>
<evidence type="ECO:0000256" key="1">
    <source>
        <dbReference type="ARBA" id="ARBA00004123"/>
    </source>
</evidence>